<evidence type="ECO:0000313" key="3">
    <source>
        <dbReference type="Proteomes" id="UP000076858"/>
    </source>
</evidence>
<organism evidence="2 3">
    <name type="scientific">Daphnia magna</name>
    <dbReference type="NCBI Taxonomy" id="35525"/>
    <lineage>
        <taxon>Eukaryota</taxon>
        <taxon>Metazoa</taxon>
        <taxon>Ecdysozoa</taxon>
        <taxon>Arthropoda</taxon>
        <taxon>Crustacea</taxon>
        <taxon>Branchiopoda</taxon>
        <taxon>Diplostraca</taxon>
        <taxon>Cladocera</taxon>
        <taxon>Anomopoda</taxon>
        <taxon>Daphniidae</taxon>
        <taxon>Daphnia</taxon>
    </lineage>
</organism>
<evidence type="ECO:0000256" key="1">
    <source>
        <dbReference type="SAM" id="MobiDB-lite"/>
    </source>
</evidence>
<feature type="compositionally biased region" description="Polar residues" evidence="1">
    <location>
        <begin position="150"/>
        <end position="169"/>
    </location>
</feature>
<accession>A0A162CEF9</accession>
<proteinExistence type="predicted"/>
<keyword evidence="3" id="KW-1185">Reference proteome</keyword>
<dbReference type="OrthoDB" id="42561at2759"/>
<gene>
    <name evidence="2" type="ORF">APZ42_020187</name>
</gene>
<feature type="compositionally biased region" description="Polar residues" evidence="1">
    <location>
        <begin position="176"/>
        <end position="191"/>
    </location>
</feature>
<feature type="region of interest" description="Disordered" evidence="1">
    <location>
        <begin position="150"/>
        <end position="245"/>
    </location>
</feature>
<dbReference type="AlphaFoldDB" id="A0A162CEF9"/>
<evidence type="ECO:0000313" key="2">
    <source>
        <dbReference type="EMBL" id="KZS14812.1"/>
    </source>
</evidence>
<sequence>MQNNFNLRMGTPQLVNSQPRLMRPVVNLNYMPNNFNNQAGYGYVQQYSASGVSYRAPVYQNVHQHLSEDYQQPYGAQLVNYVQIQDSAQLQNPQWSQSDYFQYLEERASRPQVHSQPNYQPLSNQVDHSARFLQRTAAIAPPFIRQPQVRASNKYVDSSNSFGSTSGGMHNRHQTQNRSQNVKIPRKQNQPMAMLPPPKPVHRRADQPVQNLAKKPKTSMGSRSEAQQKTQMKSNQVKQNEYKMQPAQQSTVIKKELYLHVGKVERDRALVGTIPQLFKWRSARHRFPPIYETVGTIDGRRNAVDKKQKIEDQFVVRNMKQWNRNTGSSMKELMECVVYSSVRGQAKFSVGTCVRIVGRYIPDSEMFHCLKIRQATESDLNHLTCVVKSLAARSVYVEPLLSIPITSAVNNEEPEESTSDSYVPPVSVAESDFLFQPY</sequence>
<name>A0A162CEF9_9CRUS</name>
<reference evidence="2 3" key="1">
    <citation type="submission" date="2016-03" db="EMBL/GenBank/DDBJ databases">
        <title>EvidentialGene: Evidence-directed Construction of Genes on Genomes.</title>
        <authorList>
            <person name="Gilbert D.G."/>
            <person name="Choi J.-H."/>
            <person name="Mockaitis K."/>
            <person name="Colbourne J."/>
            <person name="Pfrender M."/>
        </authorList>
    </citation>
    <scope>NUCLEOTIDE SEQUENCE [LARGE SCALE GENOMIC DNA]</scope>
    <source>
        <strain evidence="2 3">Xinb3</strain>
        <tissue evidence="2">Complete organism</tissue>
    </source>
</reference>
<dbReference type="EMBL" id="LRGB01000944">
    <property type="protein sequence ID" value="KZS14812.1"/>
    <property type="molecule type" value="Genomic_DNA"/>
</dbReference>
<feature type="compositionally biased region" description="Polar residues" evidence="1">
    <location>
        <begin position="219"/>
        <end position="239"/>
    </location>
</feature>
<dbReference type="Proteomes" id="UP000076858">
    <property type="component" value="Unassembled WGS sequence"/>
</dbReference>
<protein>
    <submittedName>
        <fullName evidence="2">Uncharacterized protein</fullName>
    </submittedName>
</protein>
<comment type="caution">
    <text evidence="2">The sequence shown here is derived from an EMBL/GenBank/DDBJ whole genome shotgun (WGS) entry which is preliminary data.</text>
</comment>